<accession>E5XS29</accession>
<dbReference type="InterPro" id="IPR000600">
    <property type="entry name" value="ROK"/>
</dbReference>
<dbReference type="eggNOG" id="COG1940">
    <property type="taxonomic scope" value="Bacteria"/>
</dbReference>
<proteinExistence type="inferred from homology"/>
<dbReference type="Proteomes" id="UP000004816">
    <property type="component" value="Unassembled WGS sequence"/>
</dbReference>
<dbReference type="AlphaFoldDB" id="E5XS29"/>
<dbReference type="SUPFAM" id="SSF46785">
    <property type="entry name" value="Winged helix' DNA-binding domain"/>
    <property type="match status" value="1"/>
</dbReference>
<dbReference type="PANTHER" id="PTHR18964:SF149">
    <property type="entry name" value="BIFUNCTIONAL UDP-N-ACETYLGLUCOSAMINE 2-EPIMERASE_N-ACETYLMANNOSAMINE KINASE"/>
    <property type="match status" value="1"/>
</dbReference>
<dbReference type="EMBL" id="ACZI02000002">
    <property type="protein sequence ID" value="EFV12814.2"/>
    <property type="molecule type" value="Genomic_DNA"/>
</dbReference>
<dbReference type="InterPro" id="IPR036390">
    <property type="entry name" value="WH_DNA-bd_sf"/>
</dbReference>
<evidence type="ECO:0000313" key="3">
    <source>
        <dbReference type="Proteomes" id="UP000004816"/>
    </source>
</evidence>
<name>E5XS29_SEGRC</name>
<dbReference type="HOGENOM" id="CLU_036604_13_4_11"/>
<comment type="caution">
    <text evidence="2">The sequence shown here is derived from an EMBL/GenBank/DDBJ whole genome shotgun (WGS) entry which is preliminary data.</text>
</comment>
<comment type="similarity">
    <text evidence="1">Belongs to the ROK (NagC/XylR) family.</text>
</comment>
<evidence type="ECO:0000256" key="1">
    <source>
        <dbReference type="ARBA" id="ARBA00006479"/>
    </source>
</evidence>
<gene>
    <name evidence="2" type="ORF">HMPREF9336_02301</name>
</gene>
<dbReference type="Pfam" id="PF00480">
    <property type="entry name" value="ROK"/>
    <property type="match status" value="1"/>
</dbReference>
<organism evidence="2 3">
    <name type="scientific">Segniliparus rugosus (strain ATCC BAA-974 / DSM 45345 / CCUG 50838 / CIP 108380 / JCM 13579 / CDC 945)</name>
    <dbReference type="NCBI Taxonomy" id="679197"/>
    <lineage>
        <taxon>Bacteria</taxon>
        <taxon>Bacillati</taxon>
        <taxon>Actinomycetota</taxon>
        <taxon>Actinomycetes</taxon>
        <taxon>Mycobacteriales</taxon>
        <taxon>Segniliparaceae</taxon>
        <taxon>Segniliparus</taxon>
    </lineage>
</organism>
<dbReference type="OrthoDB" id="3605644at2"/>
<dbReference type="SUPFAM" id="SSF53067">
    <property type="entry name" value="Actin-like ATPase domain"/>
    <property type="match status" value="1"/>
</dbReference>
<dbReference type="PANTHER" id="PTHR18964">
    <property type="entry name" value="ROK (REPRESSOR, ORF, KINASE) FAMILY"/>
    <property type="match status" value="1"/>
</dbReference>
<dbReference type="STRING" id="679197.HMPREF9336_02301"/>
<protein>
    <recommendedName>
        <fullName evidence="4">ROK family protein</fullName>
    </recommendedName>
</protein>
<dbReference type="Gene3D" id="1.10.10.10">
    <property type="entry name" value="Winged helix-like DNA-binding domain superfamily/Winged helix DNA-binding domain"/>
    <property type="match status" value="1"/>
</dbReference>
<dbReference type="InterPro" id="IPR036388">
    <property type="entry name" value="WH-like_DNA-bd_sf"/>
</dbReference>
<reference evidence="2 3" key="1">
    <citation type="journal article" date="2011" name="Stand. Genomic Sci.">
        <title>High quality draft genome sequence of Segniliparus rugosus CDC 945(T)= (ATCC BAA-974(T)).</title>
        <authorList>
            <person name="Earl A.M."/>
            <person name="Desjardins C.A."/>
            <person name="Fitzgerald M.G."/>
            <person name="Arachchi H.M."/>
            <person name="Zeng Q."/>
            <person name="Mehta T."/>
            <person name="Griggs A."/>
            <person name="Birren B.W."/>
            <person name="Toney N.C."/>
            <person name="Carr J."/>
            <person name="Posey J."/>
            <person name="Butler W.R."/>
        </authorList>
    </citation>
    <scope>NUCLEOTIDE SEQUENCE [LARGE SCALE GENOMIC DNA]</scope>
    <source>
        <strain evidence="3">ATCC BAA-974 / DSM 45345 / CCUG 50838 / CIP 108380 / JCM 13579 / CDC 945</strain>
    </source>
</reference>
<dbReference type="InterPro" id="IPR043129">
    <property type="entry name" value="ATPase_NBD"/>
</dbReference>
<sequence>MASPLLSPTRVPAPTRLLARPETAARGDAPVRLRPVGLPVRRDLGRVVQPRLGFSDIPASAVLHAARGKGAVSRDVLAKSTDLSVATVNRQVVALLDAGLLRERADLAPSGLVGRPRVPVEIDHEPYLVLGVYVGLNAVSIVAGDIRGKVLDSAEFATPRGNVKDALEQIASSARQYLVRWPRRRPLWAGVASVGSVDPVSGTTSRAELGWKDAPLAGAISAKLGLPTSLAVQVEAVAAAELLLPPSNHVVTSPVRERTTLHFYGRESLGTALTIGGRVHSPKSGPGTVAHLPVRSKLLLGHDGVGTLAEAVSDSAFALAWNRLTGAKPHSRSAQTVQDVIRQAAAGDSVAQELLGERSRLFGESAAIAASFVNPDEVVLGGQALTAYPEAAEQVAKAFHEASAMPGVSVRATRLGSKVQEFAALAVALSAVWADPIGAWRQAGLAA</sequence>
<dbReference type="Gene3D" id="3.30.420.40">
    <property type="match status" value="2"/>
</dbReference>
<keyword evidence="3" id="KW-1185">Reference proteome</keyword>
<evidence type="ECO:0000313" key="2">
    <source>
        <dbReference type="EMBL" id="EFV12814.2"/>
    </source>
</evidence>
<evidence type="ECO:0008006" key="4">
    <source>
        <dbReference type="Google" id="ProtNLM"/>
    </source>
</evidence>